<evidence type="ECO:0008006" key="3">
    <source>
        <dbReference type="Google" id="ProtNLM"/>
    </source>
</evidence>
<sequence>MNFRLVFTNEAKEALAKLQETDSKKYQKVLKTLGLMETNLRHPSLNTHKYESLSGPNGEEIFEAYVENKTPGAFRVFWYYGREQGVMTILAITPHP</sequence>
<accession>A0A2N6K939</accession>
<keyword evidence="2" id="KW-1185">Reference proteome</keyword>
<evidence type="ECO:0000313" key="1">
    <source>
        <dbReference type="EMBL" id="PLZ94443.1"/>
    </source>
</evidence>
<comment type="caution">
    <text evidence="1">The sequence shown here is derived from an EMBL/GenBank/DDBJ whole genome shotgun (WGS) entry which is preliminary data.</text>
</comment>
<organism evidence="1 2">
    <name type="scientific">Fischerella muscicola CCMEE 5323</name>
    <dbReference type="NCBI Taxonomy" id="2019572"/>
    <lineage>
        <taxon>Bacteria</taxon>
        <taxon>Bacillati</taxon>
        <taxon>Cyanobacteriota</taxon>
        <taxon>Cyanophyceae</taxon>
        <taxon>Nostocales</taxon>
        <taxon>Hapalosiphonaceae</taxon>
        <taxon>Fischerella</taxon>
    </lineage>
</organism>
<dbReference type="Proteomes" id="UP000235036">
    <property type="component" value="Unassembled WGS sequence"/>
</dbReference>
<protein>
    <recommendedName>
        <fullName evidence="3">Type II toxin-antitoxin system RelE/ParE family toxin</fullName>
    </recommendedName>
</protein>
<evidence type="ECO:0000313" key="2">
    <source>
        <dbReference type="Proteomes" id="UP000235036"/>
    </source>
</evidence>
<dbReference type="InterPro" id="IPR035093">
    <property type="entry name" value="RelE/ParE_toxin_dom_sf"/>
</dbReference>
<dbReference type="EMBL" id="NRQW01000013">
    <property type="protein sequence ID" value="PLZ94443.1"/>
    <property type="molecule type" value="Genomic_DNA"/>
</dbReference>
<gene>
    <name evidence="1" type="ORF">CEN44_00795</name>
</gene>
<reference evidence="1 2" key="1">
    <citation type="submission" date="2017-08" db="EMBL/GenBank/DDBJ databases">
        <title>Genomes of Fischerella (Mastigocladus) sp. strains.</title>
        <authorList>
            <person name="Miller S.R."/>
        </authorList>
    </citation>
    <scope>NUCLEOTIDE SEQUENCE [LARGE SCALE GENOMIC DNA]</scope>
    <source>
        <strain evidence="1 2">CCMEE 5323</strain>
    </source>
</reference>
<dbReference type="AlphaFoldDB" id="A0A2N6K939"/>
<name>A0A2N6K939_FISMU</name>
<proteinExistence type="predicted"/>
<dbReference type="SUPFAM" id="SSF143011">
    <property type="entry name" value="RelE-like"/>
    <property type="match status" value="1"/>
</dbReference>
<dbReference type="RefSeq" id="WP_016866148.1">
    <property type="nucleotide sequence ID" value="NZ_CAWNVR010000169.1"/>
</dbReference>